<reference evidence="3 4" key="1">
    <citation type="journal article" date="2017" name="Nature">
        <title>The Apostasia genome and the evolution of orchids.</title>
        <authorList>
            <person name="Zhang G.Q."/>
            <person name="Liu K.W."/>
            <person name="Li Z."/>
            <person name="Lohaus R."/>
            <person name="Hsiao Y.Y."/>
            <person name="Niu S.C."/>
            <person name="Wang J.Y."/>
            <person name="Lin Y.C."/>
            <person name="Xu Q."/>
            <person name="Chen L.J."/>
            <person name="Yoshida K."/>
            <person name="Fujiwara S."/>
            <person name="Wang Z.W."/>
            <person name="Zhang Y.Q."/>
            <person name="Mitsuda N."/>
            <person name="Wang M."/>
            <person name="Liu G.H."/>
            <person name="Pecoraro L."/>
            <person name="Huang H.X."/>
            <person name="Xiao X.J."/>
            <person name="Lin M."/>
            <person name="Wu X.Y."/>
            <person name="Wu W.L."/>
            <person name="Chen Y.Y."/>
            <person name="Chang S.B."/>
            <person name="Sakamoto S."/>
            <person name="Ohme-Takagi M."/>
            <person name="Yagi M."/>
            <person name="Zeng S.J."/>
            <person name="Shen C.Y."/>
            <person name="Yeh C.M."/>
            <person name="Luo Y.B."/>
            <person name="Tsai W.C."/>
            <person name="Van de Peer Y."/>
            <person name="Liu Z.J."/>
        </authorList>
    </citation>
    <scope>NUCLEOTIDE SEQUENCE [LARGE SCALE GENOMIC DNA]</scope>
    <source>
        <strain evidence="4">cv. Shenzhen</strain>
        <tissue evidence="3">Stem</tissue>
    </source>
</reference>
<dbReference type="EC" id="3.6.4.12" evidence="3"/>
<dbReference type="GO" id="GO:0003678">
    <property type="term" value="F:DNA helicase activity"/>
    <property type="evidence" value="ECO:0007669"/>
    <property type="project" value="UniProtKB-EC"/>
</dbReference>
<sequence>MLLWTSILKSLKFSSSLANLSLFEAQSLRSLRIEAENHNRSHVHSLLVKKIKHSAKNGSFEETLHLHRLLRASTADSNRLPFVHVLKACGGLSALHEGLSIHALIIKAGLHGQLSFANSLIELYADLAHLEGARQVFDDMPQRNIVSWNLMMAAYAACGQPLSSLIFYALMNNKGIDLDAVGLKIILPICGEVEALELGKSIHARLLHSGLSGIRDLATSTLVFYEKCGDLGAARKVFGEMPNRDVVSWNAMITAYSHARKFKPALELFAQMLAQGIKPSIPSLLLALQACTNLSGLQLGKVFHGLIIRIGFYADISINGLLVDMYSKCGELRSACGVFMEITRGNVSSWSCMINGLGIHGHLKESLMLFFAMLKKGIEADDICFLLLISSCSHLGMVKEGLKVLYYMTLQFQIEPKEEHWASVVDLIGRAGWIDEAVRLLNEMTLNPNSSLLGSFLGACKIHGKEDVGKMIGDWLIQGRCNIPGFYKLLVSINAGNDEWDEVIKLREVIEERRLKGNSGASLIEVRRSW</sequence>
<dbReference type="GO" id="GO:0016787">
    <property type="term" value="F:hydrolase activity"/>
    <property type="evidence" value="ECO:0007669"/>
    <property type="project" value="UniProtKB-KW"/>
</dbReference>
<keyword evidence="3" id="KW-0378">Hydrolase</keyword>
<dbReference type="Pfam" id="PF13041">
    <property type="entry name" value="PPR_2"/>
    <property type="match status" value="1"/>
</dbReference>
<dbReference type="PANTHER" id="PTHR47926:SF347">
    <property type="entry name" value="PENTATRICOPEPTIDE REPEAT-CONTAINING PROTEIN"/>
    <property type="match status" value="1"/>
</dbReference>
<dbReference type="OrthoDB" id="1888055at2759"/>
<dbReference type="PANTHER" id="PTHR47926">
    <property type="entry name" value="PENTATRICOPEPTIDE REPEAT-CONTAINING PROTEIN"/>
    <property type="match status" value="1"/>
</dbReference>
<gene>
    <name evidence="3" type="primary">PCMP-H43</name>
    <name evidence="3" type="ORF">AXF42_Ash003652</name>
</gene>
<evidence type="ECO:0000313" key="3">
    <source>
        <dbReference type="EMBL" id="PKA55015.1"/>
    </source>
</evidence>
<protein>
    <submittedName>
        <fullName evidence="3">Pentatricopeptide repeat-containing protein</fullName>
        <ecNumber evidence="3">3.6.4.12</ecNumber>
    </submittedName>
</protein>
<dbReference type="GO" id="GO:0009451">
    <property type="term" value="P:RNA modification"/>
    <property type="evidence" value="ECO:0007669"/>
    <property type="project" value="InterPro"/>
</dbReference>
<proteinExistence type="predicted"/>
<organism evidence="3 4">
    <name type="scientific">Apostasia shenzhenica</name>
    <dbReference type="NCBI Taxonomy" id="1088818"/>
    <lineage>
        <taxon>Eukaryota</taxon>
        <taxon>Viridiplantae</taxon>
        <taxon>Streptophyta</taxon>
        <taxon>Embryophyta</taxon>
        <taxon>Tracheophyta</taxon>
        <taxon>Spermatophyta</taxon>
        <taxon>Magnoliopsida</taxon>
        <taxon>Liliopsida</taxon>
        <taxon>Asparagales</taxon>
        <taxon>Orchidaceae</taxon>
        <taxon>Apostasioideae</taxon>
        <taxon>Apostasia</taxon>
    </lineage>
</organism>
<dbReference type="PROSITE" id="PS51375">
    <property type="entry name" value="PPR"/>
    <property type="match status" value="3"/>
</dbReference>
<keyword evidence="4" id="KW-1185">Reference proteome</keyword>
<evidence type="ECO:0000256" key="2">
    <source>
        <dbReference type="PROSITE-ProRule" id="PRU00708"/>
    </source>
</evidence>
<feature type="repeat" description="PPR" evidence="2">
    <location>
        <begin position="346"/>
        <end position="380"/>
    </location>
</feature>
<dbReference type="NCBIfam" id="TIGR00756">
    <property type="entry name" value="PPR"/>
    <property type="match status" value="2"/>
</dbReference>
<dbReference type="InterPro" id="IPR011990">
    <property type="entry name" value="TPR-like_helical_dom_sf"/>
</dbReference>
<feature type="repeat" description="PPR" evidence="2">
    <location>
        <begin position="245"/>
        <end position="279"/>
    </location>
</feature>
<name>A0A2I0AHN2_9ASPA</name>
<keyword evidence="1" id="KW-0677">Repeat</keyword>
<dbReference type="InterPro" id="IPR046960">
    <property type="entry name" value="PPR_At4g14850-like_plant"/>
</dbReference>
<evidence type="ECO:0000313" key="4">
    <source>
        <dbReference type="Proteomes" id="UP000236161"/>
    </source>
</evidence>
<dbReference type="Gene3D" id="1.25.40.10">
    <property type="entry name" value="Tetratricopeptide repeat domain"/>
    <property type="match status" value="3"/>
</dbReference>
<dbReference type="Pfam" id="PF01535">
    <property type="entry name" value="PPR"/>
    <property type="match status" value="6"/>
</dbReference>
<dbReference type="AlphaFoldDB" id="A0A2I0AHN2"/>
<dbReference type="Proteomes" id="UP000236161">
    <property type="component" value="Unassembled WGS sequence"/>
</dbReference>
<dbReference type="EMBL" id="KZ451980">
    <property type="protein sequence ID" value="PKA55015.1"/>
    <property type="molecule type" value="Genomic_DNA"/>
</dbReference>
<dbReference type="InterPro" id="IPR002885">
    <property type="entry name" value="PPR_rpt"/>
</dbReference>
<feature type="repeat" description="PPR" evidence="2">
    <location>
        <begin position="144"/>
        <end position="178"/>
    </location>
</feature>
<dbReference type="GO" id="GO:0003723">
    <property type="term" value="F:RNA binding"/>
    <property type="evidence" value="ECO:0007669"/>
    <property type="project" value="InterPro"/>
</dbReference>
<dbReference type="FunFam" id="1.25.40.10:FF:000090">
    <property type="entry name" value="Pentatricopeptide repeat-containing protein, chloroplastic"/>
    <property type="match status" value="1"/>
</dbReference>
<evidence type="ECO:0000256" key="1">
    <source>
        <dbReference type="ARBA" id="ARBA00022737"/>
    </source>
</evidence>
<accession>A0A2I0AHN2</accession>